<keyword evidence="5" id="KW-0732">Signal</keyword>
<evidence type="ECO:0000256" key="2">
    <source>
        <dbReference type="ARBA" id="ARBA00004613"/>
    </source>
</evidence>
<proteinExistence type="inferred from homology"/>
<dbReference type="GO" id="GO:0047489">
    <property type="term" value="F:pectate disaccharide-lyase activity"/>
    <property type="evidence" value="ECO:0007669"/>
    <property type="project" value="UniProtKB-EC"/>
</dbReference>
<dbReference type="Pfam" id="PF25850">
    <property type="entry name" value="PelX_Ig"/>
    <property type="match status" value="1"/>
</dbReference>
<comment type="cofactor">
    <cofactor evidence="1">
        <name>Ca(2+)</name>
        <dbReference type="ChEBI" id="CHEBI:29108"/>
    </cofactor>
</comment>
<dbReference type="PANTHER" id="PTHR40088">
    <property type="entry name" value="PECTATE LYASE (EUROFUNG)"/>
    <property type="match status" value="1"/>
</dbReference>
<sequence>MKIVPLSLLIALASVCHHGVAAPLPAANELVWQAIAFGQSTDVNFATNVLPEKVGTNQVTMANGKPMQAGPLKMPFHVESRGGKIGNSHDGLTFYYTRVPANANVVLEAEVTVDQFGPENMALPAGQEGAGLLIRDILGKPRLEKVQQGYEEFPAASNMVMNAIMTQDKKDHQRVKMTLISRNGVLNSWGNAGVEIKREGYQPEVDLQKTPTFRLRLARTDQGFTAAYAPLGSDNWVSKTTNDPHRVTKLDPEGYYVGFFASRNARITVNQASLTLSESQLPAAQEFAVKAMPLQIEIGSAPISATDDYVFQLRSNESGTLSLSQDGVVIAAERKVQAGEMLAVKVALKKAETALDYRFTTAKGNAQNDKLLVRKARYADAANLYAAPQGKAENDGSQQHPLDFATAVQSLTPGGTLWLAAGDYPLAVIPAVASGTATHAKKLRPLGEGVVLRGMELEASYWDIQGITVTEKSLHIAGSHNHLDRVVAHHADDTGIVISSPANADRPLWASHNLISHSESYANKDPGLINADGFAVKMRVGEGNRLVACFSHDNVDDGFDLFNKIEDGPNGKVIIENSVALRNVNNGFKLGGEGLPVAHQVTNSLAIENGMDGFTDNFNPGALQVTNNMAIDNQRFNYIFRPGPYTTQDKQGVFSGNVSLRSKPGEYADAVVGNIADNNAFMFSAVK</sequence>
<keyword evidence="7 11" id="KW-0456">Lyase</keyword>
<feature type="domain" description="Pectate disaccharide-lyase-like N-terminal" evidence="9">
    <location>
        <begin position="33"/>
        <end position="278"/>
    </location>
</feature>
<dbReference type="Gene3D" id="2.160.20.10">
    <property type="entry name" value="Single-stranded right-handed beta-helix, Pectin lyase-like"/>
    <property type="match status" value="1"/>
</dbReference>
<dbReference type="InterPro" id="IPR058863">
    <property type="entry name" value="PelX-like_Ig"/>
</dbReference>
<evidence type="ECO:0000256" key="6">
    <source>
        <dbReference type="ARBA" id="ARBA00022837"/>
    </source>
</evidence>
<evidence type="ECO:0000256" key="3">
    <source>
        <dbReference type="ARBA" id="ARBA00022525"/>
    </source>
</evidence>
<dbReference type="InterPro" id="IPR058953">
    <property type="entry name" value="PelX-like_N"/>
</dbReference>
<evidence type="ECO:0000256" key="1">
    <source>
        <dbReference type="ARBA" id="ARBA00001913"/>
    </source>
</evidence>
<accession>A0A0F7D3C7</accession>
<keyword evidence="6" id="KW-0106">Calcium</keyword>
<evidence type="ECO:0000313" key="11">
    <source>
        <dbReference type="EMBL" id="VTR48706.1"/>
    </source>
</evidence>
<evidence type="ECO:0000256" key="7">
    <source>
        <dbReference type="ARBA" id="ARBA00023239"/>
    </source>
</evidence>
<protein>
    <submittedName>
        <fullName evidence="11">Pectate disaccharide-lyase</fullName>
        <ecNumber evidence="11">4.2.2.9</ecNumber>
    </submittedName>
</protein>
<dbReference type="GO" id="GO:0046872">
    <property type="term" value="F:metal ion binding"/>
    <property type="evidence" value="ECO:0007669"/>
    <property type="project" value="UniProtKB-KW"/>
</dbReference>
<dbReference type="SUPFAM" id="SSF51126">
    <property type="entry name" value="Pectin lyase-like"/>
    <property type="match status" value="1"/>
</dbReference>
<dbReference type="Pfam" id="PF25849">
    <property type="entry name" value="PelX_N"/>
    <property type="match status" value="1"/>
</dbReference>
<dbReference type="PANTHER" id="PTHR40088:SF1">
    <property type="entry name" value="PECTATE LYASE PEL9"/>
    <property type="match status" value="1"/>
</dbReference>
<evidence type="ECO:0000256" key="5">
    <source>
        <dbReference type="ARBA" id="ARBA00022729"/>
    </source>
</evidence>
<evidence type="ECO:0000256" key="8">
    <source>
        <dbReference type="ARBA" id="ARBA00038263"/>
    </source>
</evidence>
<comment type="subcellular location">
    <subcellularLocation>
        <location evidence="2">Secreted</location>
    </subcellularLocation>
</comment>
<dbReference type="RefSeq" id="WP_024485196.1">
    <property type="nucleotide sequence ID" value="NZ_CAMISF010000002.1"/>
</dbReference>
<dbReference type="GeneID" id="30323598"/>
<dbReference type="AlphaFoldDB" id="A0A0F7D3C7"/>
<evidence type="ECO:0000259" key="9">
    <source>
        <dbReference type="Pfam" id="PF25849"/>
    </source>
</evidence>
<dbReference type="InterPro" id="IPR012334">
    <property type="entry name" value="Pectin_lyas_fold"/>
</dbReference>
<evidence type="ECO:0000256" key="4">
    <source>
        <dbReference type="ARBA" id="ARBA00022723"/>
    </source>
</evidence>
<evidence type="ECO:0000259" key="10">
    <source>
        <dbReference type="Pfam" id="PF25850"/>
    </source>
</evidence>
<dbReference type="InterPro" id="IPR052052">
    <property type="entry name" value="Polysaccharide_Lyase_9"/>
</dbReference>
<dbReference type="EMBL" id="CABEEZ010000118">
    <property type="protein sequence ID" value="VTR48706.1"/>
    <property type="molecule type" value="Genomic_DNA"/>
</dbReference>
<comment type="similarity">
    <text evidence="8">Belongs to the polysaccharide lyase 9 family.</text>
</comment>
<dbReference type="EC" id="4.2.2.9" evidence="11"/>
<dbReference type="STRING" id="47917.AV650_21450"/>
<organism evidence="11">
    <name type="scientific">Serratia fonticola</name>
    <dbReference type="NCBI Taxonomy" id="47917"/>
    <lineage>
        <taxon>Bacteria</taxon>
        <taxon>Pseudomonadati</taxon>
        <taxon>Pseudomonadota</taxon>
        <taxon>Gammaproteobacteria</taxon>
        <taxon>Enterobacterales</taxon>
        <taxon>Yersiniaceae</taxon>
        <taxon>Serratia</taxon>
    </lineage>
</organism>
<name>A0A0F7D3C7_SERFO</name>
<keyword evidence="3" id="KW-0964">Secreted</keyword>
<dbReference type="InterPro" id="IPR011050">
    <property type="entry name" value="Pectin_lyase_fold/virulence"/>
</dbReference>
<dbReference type="KEGG" id="sfw:WN53_25785"/>
<dbReference type="GO" id="GO:0005576">
    <property type="term" value="C:extracellular region"/>
    <property type="evidence" value="ECO:0007669"/>
    <property type="project" value="UniProtKB-SubCell"/>
</dbReference>
<keyword evidence="4" id="KW-0479">Metal-binding</keyword>
<feature type="domain" description="Pectate disaccharide-lyase-like central Ig-like" evidence="10">
    <location>
        <begin position="298"/>
        <end position="368"/>
    </location>
</feature>
<reference evidence="11" key="1">
    <citation type="submission" date="2019-05" db="EMBL/GenBank/DDBJ databases">
        <authorList>
            <consortium name="Pathogen Informatics"/>
        </authorList>
    </citation>
    <scope>NUCLEOTIDE SEQUENCE [LARGE SCALE GENOMIC DNA]</scope>
    <source>
        <strain evidence="11">NCTC12965</strain>
    </source>
</reference>
<gene>
    <name evidence="11" type="primary">pelX</name>
    <name evidence="11" type="ORF">NCTC12965_05714</name>
</gene>